<accession>A0A1G9M853</accession>
<evidence type="ECO:0000313" key="3">
    <source>
        <dbReference type="Proteomes" id="UP000199068"/>
    </source>
</evidence>
<organism evidence="2 3">
    <name type="scientific">Romboutsia lituseburensis DSM 797</name>
    <dbReference type="NCBI Taxonomy" id="1121325"/>
    <lineage>
        <taxon>Bacteria</taxon>
        <taxon>Bacillati</taxon>
        <taxon>Bacillota</taxon>
        <taxon>Clostridia</taxon>
        <taxon>Peptostreptococcales</taxon>
        <taxon>Peptostreptococcaceae</taxon>
        <taxon>Romboutsia</taxon>
    </lineage>
</organism>
<dbReference type="RefSeq" id="WP_092724830.1">
    <property type="nucleotide sequence ID" value="NZ_FNGW01000003.1"/>
</dbReference>
<reference evidence="2 3" key="1">
    <citation type="submission" date="2016-10" db="EMBL/GenBank/DDBJ databases">
        <authorList>
            <person name="de Groot N.N."/>
        </authorList>
    </citation>
    <scope>NUCLEOTIDE SEQUENCE [LARGE SCALE GENOMIC DNA]</scope>
    <source>
        <strain evidence="2 3">DSM 797</strain>
    </source>
</reference>
<sequence length="68" mass="7797">MTHKKVPNNQKMDHYKKEKLEVAEELGINGCNNTEVNAEIASQGDPKFSNKTMTKHRNLKNDQKNAKE</sequence>
<feature type="region of interest" description="Disordered" evidence="1">
    <location>
        <begin position="39"/>
        <end position="68"/>
    </location>
</feature>
<dbReference type="AlphaFoldDB" id="A0A1G9M853"/>
<keyword evidence="3" id="KW-1185">Reference proteome</keyword>
<dbReference type="EMBL" id="FNGW01000003">
    <property type="protein sequence ID" value="SDL70416.1"/>
    <property type="molecule type" value="Genomic_DNA"/>
</dbReference>
<dbReference type="Proteomes" id="UP000199068">
    <property type="component" value="Unassembled WGS sequence"/>
</dbReference>
<evidence type="ECO:0000256" key="1">
    <source>
        <dbReference type="SAM" id="MobiDB-lite"/>
    </source>
</evidence>
<gene>
    <name evidence="2" type="ORF">SAMN04515677_103118</name>
</gene>
<proteinExistence type="predicted"/>
<name>A0A1G9M853_9FIRM</name>
<feature type="compositionally biased region" description="Basic and acidic residues" evidence="1">
    <location>
        <begin position="59"/>
        <end position="68"/>
    </location>
</feature>
<protein>
    <submittedName>
        <fullName evidence="2">Uncharacterized protein</fullName>
    </submittedName>
</protein>
<evidence type="ECO:0000313" key="2">
    <source>
        <dbReference type="EMBL" id="SDL70416.1"/>
    </source>
</evidence>